<dbReference type="Proteomes" id="UP000501690">
    <property type="component" value="Linkage Group LG10"/>
</dbReference>
<sequence length="146" mass="16422">MEECFVKGVRLQARWWAAFHSTLGVAVEWLGEKWSGKEKWMRRWRQRKPTDGDDSWSATTLELVVAEGGAAFVQRELGKKMNNDRGSRIRDFNQLYGLGYLKNRGLKWLNGLGERGPEAKGGGADEIIKLGFMGRVIGFGSISTEA</sequence>
<gene>
    <name evidence="1" type="ORF">DEO72_LG10g3426</name>
</gene>
<dbReference type="EMBL" id="CP039354">
    <property type="protein sequence ID" value="QCE12185.1"/>
    <property type="molecule type" value="Genomic_DNA"/>
</dbReference>
<protein>
    <submittedName>
        <fullName evidence="1">Uncharacterized protein</fullName>
    </submittedName>
</protein>
<proteinExistence type="predicted"/>
<reference evidence="1 2" key="1">
    <citation type="submission" date="2019-04" db="EMBL/GenBank/DDBJ databases">
        <title>An improved genome assembly and genetic linkage map for asparagus bean, Vigna unguiculata ssp. sesquipedialis.</title>
        <authorList>
            <person name="Xia Q."/>
            <person name="Zhang R."/>
            <person name="Dong Y."/>
        </authorList>
    </citation>
    <scope>NUCLEOTIDE SEQUENCE [LARGE SCALE GENOMIC DNA]</scope>
    <source>
        <tissue evidence="1">Leaf</tissue>
    </source>
</reference>
<evidence type="ECO:0000313" key="1">
    <source>
        <dbReference type="EMBL" id="QCE12185.1"/>
    </source>
</evidence>
<keyword evidence="2" id="KW-1185">Reference proteome</keyword>
<dbReference type="AlphaFoldDB" id="A0A4D6NJ78"/>
<evidence type="ECO:0000313" key="2">
    <source>
        <dbReference type="Proteomes" id="UP000501690"/>
    </source>
</evidence>
<name>A0A4D6NJ78_VIGUN</name>
<organism evidence="1 2">
    <name type="scientific">Vigna unguiculata</name>
    <name type="common">Cowpea</name>
    <dbReference type="NCBI Taxonomy" id="3917"/>
    <lineage>
        <taxon>Eukaryota</taxon>
        <taxon>Viridiplantae</taxon>
        <taxon>Streptophyta</taxon>
        <taxon>Embryophyta</taxon>
        <taxon>Tracheophyta</taxon>
        <taxon>Spermatophyta</taxon>
        <taxon>Magnoliopsida</taxon>
        <taxon>eudicotyledons</taxon>
        <taxon>Gunneridae</taxon>
        <taxon>Pentapetalae</taxon>
        <taxon>rosids</taxon>
        <taxon>fabids</taxon>
        <taxon>Fabales</taxon>
        <taxon>Fabaceae</taxon>
        <taxon>Papilionoideae</taxon>
        <taxon>50 kb inversion clade</taxon>
        <taxon>NPAAA clade</taxon>
        <taxon>indigoferoid/millettioid clade</taxon>
        <taxon>Phaseoleae</taxon>
        <taxon>Vigna</taxon>
    </lineage>
</organism>
<accession>A0A4D6NJ78</accession>